<comment type="caution">
    <text evidence="2">The sequence shown here is derived from an EMBL/GenBank/DDBJ whole genome shotgun (WGS) entry which is preliminary data.</text>
</comment>
<protein>
    <submittedName>
        <fullName evidence="2">Serine hydrolase domain-containing protein</fullName>
        <ecNumber evidence="2">3.-.-.-</ecNumber>
    </submittedName>
</protein>
<dbReference type="EC" id="3.-.-.-" evidence="2"/>
<dbReference type="GO" id="GO:0016787">
    <property type="term" value="F:hydrolase activity"/>
    <property type="evidence" value="ECO:0007669"/>
    <property type="project" value="UniProtKB-KW"/>
</dbReference>
<evidence type="ECO:0000313" key="3">
    <source>
        <dbReference type="Proteomes" id="UP001596098"/>
    </source>
</evidence>
<organism evidence="2 3">
    <name type="scientific">Nocardioides yefusunii</name>
    <dbReference type="NCBI Taxonomy" id="2500546"/>
    <lineage>
        <taxon>Bacteria</taxon>
        <taxon>Bacillati</taxon>
        <taxon>Actinomycetota</taxon>
        <taxon>Actinomycetes</taxon>
        <taxon>Propionibacteriales</taxon>
        <taxon>Nocardioidaceae</taxon>
        <taxon>Nocardioides</taxon>
    </lineage>
</organism>
<dbReference type="PANTHER" id="PTHR43283">
    <property type="entry name" value="BETA-LACTAMASE-RELATED"/>
    <property type="match status" value="1"/>
</dbReference>
<dbReference type="Proteomes" id="UP001596098">
    <property type="component" value="Unassembled WGS sequence"/>
</dbReference>
<evidence type="ECO:0000259" key="1">
    <source>
        <dbReference type="Pfam" id="PF00144"/>
    </source>
</evidence>
<dbReference type="InterPro" id="IPR012338">
    <property type="entry name" value="Beta-lactam/transpept-like"/>
</dbReference>
<dbReference type="PANTHER" id="PTHR43283:SF7">
    <property type="entry name" value="BETA-LACTAMASE-RELATED DOMAIN-CONTAINING PROTEIN"/>
    <property type="match status" value="1"/>
</dbReference>
<dbReference type="Pfam" id="PF00144">
    <property type="entry name" value="Beta-lactamase"/>
    <property type="match status" value="1"/>
</dbReference>
<dbReference type="RefSeq" id="WP_206611371.1">
    <property type="nucleotide sequence ID" value="NZ_CP034929.1"/>
</dbReference>
<reference evidence="3" key="1">
    <citation type="journal article" date="2019" name="Int. J. Syst. Evol. Microbiol.">
        <title>The Global Catalogue of Microorganisms (GCM) 10K type strain sequencing project: providing services to taxonomists for standard genome sequencing and annotation.</title>
        <authorList>
            <consortium name="The Broad Institute Genomics Platform"/>
            <consortium name="The Broad Institute Genome Sequencing Center for Infectious Disease"/>
            <person name="Wu L."/>
            <person name="Ma J."/>
        </authorList>
    </citation>
    <scope>NUCLEOTIDE SEQUENCE [LARGE SCALE GENOMIC DNA]</scope>
    <source>
        <strain evidence="3">DFY28</strain>
    </source>
</reference>
<sequence length="401" mass="43943">MTDQELHRPRRSRWKRVAVAVPVTLAVLVGGAYVATTIADVPPPHQLAKTATAKPSEWGELFDYRTVTAGAPRPLTATPVDLPTQVPWKGKQVDLAEFLDTTHTNSLVVLHDGELVHEWYADGFDAGTLQPSFSVAKSVVSLLVGQAIGRGELSEDDLLVDVLPDLRTGGDYDKITVAHLLDMSAGVDVSEVYNEMWPFTGTSLMFLTRDLEKFVADRTEVDRTPGEKADYRSVETMLLGLVLEKATGKNLSTLLSEGIWTPTGAEADARWSLDAADTDDRAGVEKAFAGINATARDFARVGQLVVDGGEADGEQVLPAEWIDRISTSAVVMEAYDQGYSAQWWHPWTDREDFTAIGIYGQYVYVDPASRTVVVKLSDHGTEQDEDETLDVLRDVAQHVSR</sequence>
<dbReference type="Gene3D" id="3.40.710.10">
    <property type="entry name" value="DD-peptidase/beta-lactamase superfamily"/>
    <property type="match status" value="1"/>
</dbReference>
<feature type="domain" description="Beta-lactamase-related" evidence="1">
    <location>
        <begin position="106"/>
        <end position="395"/>
    </location>
</feature>
<dbReference type="InterPro" id="IPR050789">
    <property type="entry name" value="Diverse_Enzym_Activities"/>
</dbReference>
<keyword evidence="2" id="KW-0378">Hydrolase</keyword>
<dbReference type="EMBL" id="JBHSQI010000002">
    <property type="protein sequence ID" value="MFC6152945.1"/>
    <property type="molecule type" value="Genomic_DNA"/>
</dbReference>
<keyword evidence="3" id="KW-1185">Reference proteome</keyword>
<accession>A0ABW1QYN3</accession>
<proteinExistence type="predicted"/>
<gene>
    <name evidence="2" type="ORF">ACFPWU_04585</name>
</gene>
<evidence type="ECO:0000313" key="2">
    <source>
        <dbReference type="EMBL" id="MFC6152945.1"/>
    </source>
</evidence>
<name>A0ABW1QYN3_9ACTN</name>
<dbReference type="SUPFAM" id="SSF56601">
    <property type="entry name" value="beta-lactamase/transpeptidase-like"/>
    <property type="match status" value="1"/>
</dbReference>
<dbReference type="InterPro" id="IPR001466">
    <property type="entry name" value="Beta-lactam-related"/>
</dbReference>